<dbReference type="InterPro" id="IPR007421">
    <property type="entry name" value="Schlafen_AlbA_2_dom"/>
</dbReference>
<sequence length="384" mass="44878">MNETIEKLIASGKEGPWWDFKQTYHQNNAALVHDILCMANVLHDGDRYLIFGVTDEGLITGVPEDGKQLNQANLIDLLRKVSFAEHHCPDIQLHHITLQHKVLAILQIRNVRMKPYYLTQDYSKEGKTVRAGVVYTRQQDANTPVNGCASPGDVMAMWKERFDLDLVPTDRIVKLLLDYDNWEYDGFNEAYYRLDPDYSIYIDNSEREHGGQYWWSTTGIEQPYLYEYILKYRGRELERLPVVHYRNEGLKFPFPEIDTLSYPGKSDGYETDYYADVFNFVKGTLQYNLLSHIRAFYSLPGRGSDMSMPLKTQTKPPIIRLPFLLFESIEEKETRLKFIQQQLANFTPEGIPKDASLKSNQVLRMAVEKQFSWWVFDLYKHSKE</sequence>
<feature type="domain" description="Schlafen AlbA-2" evidence="1">
    <location>
        <begin position="14"/>
        <end position="145"/>
    </location>
</feature>
<organism evidence="2">
    <name type="scientific">Salmonella enteritidis</name>
    <dbReference type="NCBI Taxonomy" id="149539"/>
    <lineage>
        <taxon>Bacteria</taxon>
        <taxon>Pseudomonadati</taxon>
        <taxon>Pseudomonadota</taxon>
        <taxon>Gammaproteobacteria</taxon>
        <taxon>Enterobacterales</taxon>
        <taxon>Enterobacteriaceae</taxon>
        <taxon>Salmonella</taxon>
    </lineage>
</organism>
<name>A0A403FLW2_SALEN</name>
<reference evidence="2" key="1">
    <citation type="submission" date="2018-07" db="EMBL/GenBank/DDBJ databases">
        <authorList>
            <consortium name="GenomeTrakr network: Whole genome sequencing for foodborne pathogen traceback"/>
        </authorList>
    </citation>
    <scope>NUCLEOTIDE SEQUENCE [LARGE SCALE GENOMIC DNA]</scope>
    <source>
        <strain evidence="2">NC_WHO_S053</strain>
    </source>
</reference>
<dbReference type="Proteomes" id="UP000839535">
    <property type="component" value="Unassembled WGS sequence"/>
</dbReference>
<dbReference type="AlphaFoldDB" id="A0A403FLW2"/>
<keyword evidence="2" id="KW-0067">ATP-binding</keyword>
<protein>
    <submittedName>
        <fullName evidence="2">ATP-binding protein</fullName>
    </submittedName>
</protein>
<dbReference type="InterPro" id="IPR038461">
    <property type="entry name" value="Schlafen_AlbA_2_dom_sf"/>
</dbReference>
<proteinExistence type="predicted"/>
<dbReference type="EMBL" id="RTTD01000067">
    <property type="protein sequence ID" value="MJY20909.1"/>
    <property type="molecule type" value="Genomic_DNA"/>
</dbReference>
<evidence type="ECO:0000313" key="2">
    <source>
        <dbReference type="EMBL" id="MJY20909.1"/>
    </source>
</evidence>
<dbReference type="Gene3D" id="3.30.950.30">
    <property type="entry name" value="Schlafen, AAA domain"/>
    <property type="match status" value="1"/>
</dbReference>
<keyword evidence="2" id="KW-0547">Nucleotide-binding</keyword>
<gene>
    <name evidence="2" type="ORF">DTI44_21700</name>
</gene>
<dbReference type="GO" id="GO:0005524">
    <property type="term" value="F:ATP binding"/>
    <property type="evidence" value="ECO:0007669"/>
    <property type="project" value="UniProtKB-KW"/>
</dbReference>
<accession>A0A403FLW2</accession>
<comment type="caution">
    <text evidence="2">The sequence shown here is derived from an EMBL/GenBank/DDBJ whole genome shotgun (WGS) entry which is preliminary data.</text>
</comment>
<dbReference type="Pfam" id="PF04326">
    <property type="entry name" value="SLFN_AlbA_2"/>
    <property type="match status" value="1"/>
</dbReference>
<evidence type="ECO:0000259" key="1">
    <source>
        <dbReference type="Pfam" id="PF04326"/>
    </source>
</evidence>